<evidence type="ECO:0000256" key="1">
    <source>
        <dbReference type="ARBA" id="ARBA00022448"/>
    </source>
</evidence>
<dbReference type="PANTHER" id="PTHR46366:SF1">
    <property type="entry name" value="PDZ DOMAIN-CONTAINING PROTEIN C1685.05"/>
    <property type="match status" value="1"/>
</dbReference>
<evidence type="ECO:0000256" key="4">
    <source>
        <dbReference type="SAM" id="MobiDB-lite"/>
    </source>
</evidence>
<feature type="domain" description="Vacuolar protein sorting-associated protein 54 N-terminal" evidence="5">
    <location>
        <begin position="200"/>
        <end position="235"/>
    </location>
</feature>
<protein>
    <recommendedName>
        <fullName evidence="5">Vacuolar protein sorting-associated protein 54 N-terminal domain-containing protein</fullName>
    </recommendedName>
</protein>
<dbReference type="InterPro" id="IPR019515">
    <property type="entry name" value="VPS54_N"/>
</dbReference>
<sequence length="347" mass="38134">MAMEVRHRVPWPHGSAPRRQQATGGEGQRVRVQAGDALPLSIRHTNLIFSTLFAASLVYLMRRWREKIRASTPLHVVFLAEIFAPPLYYTSRRIPGPDAINPLPPTRSSQPVPPPAHACPNYRSDLGAAGGAPSRGPRRQGGPEGGAAEMRRDTVPERAAAAAAAARAIAGLPPHERINLPSNSEDLVSIYGSNPQGQALEELEEVFYEEEFDPIKYILQSIPDEGSDATYFDEQDSMPYNLYAFDTEVAGASYATGFVVDMSRGIILTNRHVVKPGPVVAEAMFVNREEIPVYPLYRDPVHDFGFFRYDPGAIKFLKYDEIQLAPEAASVGLEIWVVGNDSGENVP</sequence>
<proteinExistence type="predicted"/>
<dbReference type="InterPro" id="IPR009003">
    <property type="entry name" value="Peptidase_S1_PA"/>
</dbReference>
<dbReference type="Pfam" id="PF10475">
    <property type="entry name" value="Vps54_N"/>
    <property type="match status" value="1"/>
</dbReference>
<name>A0A804P9E2_MAIZE</name>
<dbReference type="SUPFAM" id="SSF50494">
    <property type="entry name" value="Trypsin-like serine proteases"/>
    <property type="match status" value="1"/>
</dbReference>
<organism evidence="6 7">
    <name type="scientific">Zea mays</name>
    <name type="common">Maize</name>
    <dbReference type="NCBI Taxonomy" id="4577"/>
    <lineage>
        <taxon>Eukaryota</taxon>
        <taxon>Viridiplantae</taxon>
        <taxon>Streptophyta</taxon>
        <taxon>Embryophyta</taxon>
        <taxon>Tracheophyta</taxon>
        <taxon>Spermatophyta</taxon>
        <taxon>Magnoliopsida</taxon>
        <taxon>Liliopsida</taxon>
        <taxon>Poales</taxon>
        <taxon>Poaceae</taxon>
        <taxon>PACMAD clade</taxon>
        <taxon>Panicoideae</taxon>
        <taxon>Andropogonodae</taxon>
        <taxon>Andropogoneae</taxon>
        <taxon>Tripsacinae</taxon>
        <taxon>Zea</taxon>
    </lineage>
</organism>
<evidence type="ECO:0000256" key="2">
    <source>
        <dbReference type="ARBA" id="ARBA00022927"/>
    </source>
</evidence>
<evidence type="ECO:0000313" key="6">
    <source>
        <dbReference type="EnsemblPlants" id="Zm00001eb218380_P001"/>
    </source>
</evidence>
<evidence type="ECO:0000313" key="7">
    <source>
        <dbReference type="Proteomes" id="UP000007305"/>
    </source>
</evidence>
<feature type="region of interest" description="Disordered" evidence="4">
    <location>
        <begin position="99"/>
        <end position="151"/>
    </location>
</feature>
<dbReference type="InParanoid" id="A0A804P9E2"/>
<evidence type="ECO:0000256" key="3">
    <source>
        <dbReference type="ARBA" id="ARBA00023054"/>
    </source>
</evidence>
<feature type="region of interest" description="Disordered" evidence="4">
    <location>
        <begin position="1"/>
        <end position="27"/>
    </location>
</feature>
<dbReference type="AlphaFoldDB" id="A0A804P9E2"/>
<keyword evidence="3" id="KW-0175">Coiled coil</keyword>
<keyword evidence="2" id="KW-0653">Protein transport</keyword>
<reference evidence="6" key="2">
    <citation type="submission" date="2019-07" db="EMBL/GenBank/DDBJ databases">
        <authorList>
            <person name="Seetharam A."/>
            <person name="Woodhouse M."/>
            <person name="Cannon E."/>
        </authorList>
    </citation>
    <scope>NUCLEOTIDE SEQUENCE [LARGE SCALE GENOMIC DNA]</scope>
    <source>
        <strain evidence="6">cv. B73</strain>
    </source>
</reference>
<accession>A0A804P9E2</accession>
<dbReference type="Gene3D" id="2.40.10.120">
    <property type="match status" value="1"/>
</dbReference>
<dbReference type="GO" id="GO:0015031">
    <property type="term" value="P:protein transport"/>
    <property type="evidence" value="ECO:0007669"/>
    <property type="project" value="UniProtKB-KW"/>
</dbReference>
<dbReference type="EnsemblPlants" id="Zm00001eb218380_T001">
    <property type="protein sequence ID" value="Zm00001eb218380_P001"/>
    <property type="gene ID" value="Zm00001eb218380"/>
</dbReference>
<keyword evidence="7" id="KW-1185">Reference proteome</keyword>
<dbReference type="PANTHER" id="PTHR46366">
    <property type="entry name" value="PRO-APOPTOTIC SERINE PROTEASE NMA111"/>
    <property type="match status" value="1"/>
</dbReference>
<dbReference type="Gramene" id="Zm00001eb218380_T001">
    <property type="protein sequence ID" value="Zm00001eb218380_P001"/>
    <property type="gene ID" value="Zm00001eb218380"/>
</dbReference>
<keyword evidence="1" id="KW-0813">Transport</keyword>
<reference evidence="7" key="1">
    <citation type="journal article" date="2009" name="Science">
        <title>The B73 maize genome: complexity, diversity, and dynamics.</title>
        <authorList>
            <person name="Schnable P.S."/>
            <person name="Ware D."/>
            <person name="Fulton R.S."/>
            <person name="Stein J.C."/>
            <person name="Wei F."/>
            <person name="Pasternak S."/>
            <person name="Liang C."/>
            <person name="Zhang J."/>
            <person name="Fulton L."/>
            <person name="Graves T.A."/>
            <person name="Minx P."/>
            <person name="Reily A.D."/>
            <person name="Courtney L."/>
            <person name="Kruchowski S.S."/>
            <person name="Tomlinson C."/>
            <person name="Strong C."/>
            <person name="Delehaunty K."/>
            <person name="Fronick C."/>
            <person name="Courtney B."/>
            <person name="Rock S.M."/>
            <person name="Belter E."/>
            <person name="Du F."/>
            <person name="Kim K."/>
            <person name="Abbott R.M."/>
            <person name="Cotton M."/>
            <person name="Levy A."/>
            <person name="Marchetto P."/>
            <person name="Ochoa K."/>
            <person name="Jackson S.M."/>
            <person name="Gillam B."/>
            <person name="Chen W."/>
            <person name="Yan L."/>
            <person name="Higginbotham J."/>
            <person name="Cardenas M."/>
            <person name="Waligorski J."/>
            <person name="Applebaum E."/>
            <person name="Phelps L."/>
            <person name="Falcone J."/>
            <person name="Kanchi K."/>
            <person name="Thane T."/>
            <person name="Scimone A."/>
            <person name="Thane N."/>
            <person name="Henke J."/>
            <person name="Wang T."/>
            <person name="Ruppert J."/>
            <person name="Shah N."/>
            <person name="Rotter K."/>
            <person name="Hodges J."/>
            <person name="Ingenthron E."/>
            <person name="Cordes M."/>
            <person name="Kohlberg S."/>
            <person name="Sgro J."/>
            <person name="Delgado B."/>
            <person name="Mead K."/>
            <person name="Chinwalla A."/>
            <person name="Leonard S."/>
            <person name="Crouse K."/>
            <person name="Collura K."/>
            <person name="Kudrna D."/>
            <person name="Currie J."/>
            <person name="He R."/>
            <person name="Angelova A."/>
            <person name="Rajasekar S."/>
            <person name="Mueller T."/>
            <person name="Lomeli R."/>
            <person name="Scara G."/>
            <person name="Ko A."/>
            <person name="Delaney K."/>
            <person name="Wissotski M."/>
            <person name="Lopez G."/>
            <person name="Campos D."/>
            <person name="Braidotti M."/>
            <person name="Ashley E."/>
            <person name="Golser W."/>
            <person name="Kim H."/>
            <person name="Lee S."/>
            <person name="Lin J."/>
            <person name="Dujmic Z."/>
            <person name="Kim W."/>
            <person name="Talag J."/>
            <person name="Zuccolo A."/>
            <person name="Fan C."/>
            <person name="Sebastian A."/>
            <person name="Kramer M."/>
            <person name="Spiegel L."/>
            <person name="Nascimento L."/>
            <person name="Zutavern T."/>
            <person name="Miller B."/>
            <person name="Ambroise C."/>
            <person name="Muller S."/>
            <person name="Spooner W."/>
            <person name="Narechania A."/>
            <person name="Ren L."/>
            <person name="Wei S."/>
            <person name="Kumari S."/>
            <person name="Faga B."/>
            <person name="Levy M.J."/>
            <person name="McMahan L."/>
            <person name="Van Buren P."/>
            <person name="Vaughn M.W."/>
            <person name="Ying K."/>
            <person name="Yeh C.-T."/>
            <person name="Emrich S.J."/>
            <person name="Jia Y."/>
            <person name="Kalyanaraman A."/>
            <person name="Hsia A.-P."/>
            <person name="Barbazuk W.B."/>
            <person name="Baucom R.S."/>
            <person name="Brutnell T.P."/>
            <person name="Carpita N.C."/>
            <person name="Chaparro C."/>
            <person name="Chia J.-M."/>
            <person name="Deragon J.-M."/>
            <person name="Estill J.C."/>
            <person name="Fu Y."/>
            <person name="Jeddeloh J.A."/>
            <person name="Han Y."/>
            <person name="Lee H."/>
            <person name="Li P."/>
            <person name="Lisch D.R."/>
            <person name="Liu S."/>
            <person name="Liu Z."/>
            <person name="Nagel D.H."/>
            <person name="McCann M.C."/>
            <person name="SanMiguel P."/>
            <person name="Myers A.M."/>
            <person name="Nettleton D."/>
            <person name="Nguyen J."/>
            <person name="Penning B.W."/>
            <person name="Ponnala L."/>
            <person name="Schneider K.L."/>
            <person name="Schwartz D.C."/>
            <person name="Sharma A."/>
            <person name="Soderlund C."/>
            <person name="Springer N.M."/>
            <person name="Sun Q."/>
            <person name="Wang H."/>
            <person name="Waterman M."/>
            <person name="Westerman R."/>
            <person name="Wolfgruber T.K."/>
            <person name="Yang L."/>
            <person name="Yu Y."/>
            <person name="Zhang L."/>
            <person name="Zhou S."/>
            <person name="Zhu Q."/>
            <person name="Bennetzen J.L."/>
            <person name="Dawe R.K."/>
            <person name="Jiang J."/>
            <person name="Jiang N."/>
            <person name="Presting G.G."/>
            <person name="Wessler S.R."/>
            <person name="Aluru S."/>
            <person name="Martienssen R.A."/>
            <person name="Clifton S.W."/>
            <person name="McCombie W.R."/>
            <person name="Wing R.A."/>
            <person name="Wilson R.K."/>
        </authorList>
    </citation>
    <scope>NUCLEOTIDE SEQUENCE [LARGE SCALE GENOMIC DNA]</scope>
    <source>
        <strain evidence="7">cv. B73</strain>
    </source>
</reference>
<reference evidence="6" key="3">
    <citation type="submission" date="2021-05" db="UniProtKB">
        <authorList>
            <consortium name="EnsemblPlants"/>
        </authorList>
    </citation>
    <scope>IDENTIFICATION</scope>
    <source>
        <strain evidence="6">cv. B73</strain>
    </source>
</reference>
<dbReference type="Pfam" id="PF13365">
    <property type="entry name" value="Trypsin_2"/>
    <property type="match status" value="1"/>
</dbReference>
<dbReference type="Proteomes" id="UP000007305">
    <property type="component" value="Chromosome 5"/>
</dbReference>
<evidence type="ECO:0000259" key="5">
    <source>
        <dbReference type="Pfam" id="PF10475"/>
    </source>
</evidence>